<dbReference type="Proteomes" id="UP000006447">
    <property type="component" value="Unassembled WGS sequence"/>
</dbReference>
<keyword evidence="1" id="KW-0472">Membrane</keyword>
<comment type="caution">
    <text evidence="2">The sequence shown here is derived from an EMBL/GenBank/DDBJ whole genome shotgun (WGS) entry which is preliminary data.</text>
</comment>
<feature type="transmembrane region" description="Helical" evidence="1">
    <location>
        <begin position="58"/>
        <end position="81"/>
    </location>
</feature>
<accession>I0WPF3</accession>
<name>I0WPF3_RHOOP</name>
<proteinExistence type="predicted"/>
<gene>
    <name evidence="2" type="ORF">W59_19548</name>
</gene>
<organism evidence="2 3">
    <name type="scientific">Rhodococcus opacus RKJ300 = JCM 13270</name>
    <dbReference type="NCBI Taxonomy" id="1165867"/>
    <lineage>
        <taxon>Bacteria</taxon>
        <taxon>Bacillati</taxon>
        <taxon>Actinomycetota</taxon>
        <taxon>Actinomycetes</taxon>
        <taxon>Mycobacteriales</taxon>
        <taxon>Nocardiaceae</taxon>
        <taxon>Rhodococcus</taxon>
    </lineage>
</organism>
<evidence type="ECO:0000313" key="3">
    <source>
        <dbReference type="Proteomes" id="UP000006447"/>
    </source>
</evidence>
<keyword evidence="1" id="KW-1133">Transmembrane helix</keyword>
<dbReference type="EMBL" id="AJJH01000103">
    <property type="protein sequence ID" value="EID78269.1"/>
    <property type="molecule type" value="Genomic_DNA"/>
</dbReference>
<feature type="transmembrane region" description="Helical" evidence="1">
    <location>
        <begin position="93"/>
        <end position="112"/>
    </location>
</feature>
<reference evidence="2 3" key="1">
    <citation type="journal article" date="2012" name="J. Bacteriol.">
        <title>Draft genome sequence of the nitrophenol-degrading actinomycete Rhodococcus imtechensis RKJ300.</title>
        <authorList>
            <person name="Vikram S."/>
            <person name="Kumar S."/>
            <person name="Subramanian S."/>
            <person name="Raghava G.P."/>
        </authorList>
    </citation>
    <scope>NUCLEOTIDE SEQUENCE [LARGE SCALE GENOMIC DNA]</scope>
    <source>
        <strain evidence="2 3">RKJ300</strain>
    </source>
</reference>
<dbReference type="RefSeq" id="WP_007298601.1">
    <property type="nucleotide sequence ID" value="NZ_AJJH01000103.1"/>
</dbReference>
<sequence length="119" mass="13179">MTEPEPERRIVRGEDTVTALDDAHVDEVNVGTTDPRVTEQPEVTIRRLDERQEDTRKALAIGLSVATFLVGLIYLLVPLWAGTDKWDRASSPFQVVFTAMVGLTGSAIGYYFSSRNPPS</sequence>
<dbReference type="AlphaFoldDB" id="I0WPF3"/>
<keyword evidence="1" id="KW-0812">Transmembrane</keyword>
<evidence type="ECO:0000313" key="2">
    <source>
        <dbReference type="EMBL" id="EID78269.1"/>
    </source>
</evidence>
<protein>
    <submittedName>
        <fullName evidence="2">Uncharacterized protein</fullName>
    </submittedName>
</protein>
<dbReference type="PATRIC" id="fig|1165867.3.peg.3986"/>
<evidence type="ECO:0000256" key="1">
    <source>
        <dbReference type="SAM" id="Phobius"/>
    </source>
</evidence>